<evidence type="ECO:0000256" key="1">
    <source>
        <dbReference type="SAM" id="MobiDB-lite"/>
    </source>
</evidence>
<gene>
    <name evidence="2" type="ORF">DIATSA_LOCUS11898</name>
</gene>
<dbReference type="AlphaFoldDB" id="A0A9N9RDM6"/>
<feature type="compositionally biased region" description="Low complexity" evidence="1">
    <location>
        <begin position="11"/>
        <end position="21"/>
    </location>
</feature>
<dbReference type="EMBL" id="OU893337">
    <property type="protein sequence ID" value="CAG9794532.1"/>
    <property type="molecule type" value="Genomic_DNA"/>
</dbReference>
<feature type="region of interest" description="Disordered" evidence="1">
    <location>
        <begin position="1"/>
        <end position="21"/>
    </location>
</feature>
<sequence length="127" mass="13988">MVANLTRHGAEAPALPAHPAPAGTPIKPPMHRFIKYLFFLDCTVLTTANAVRTNGLTYLQKHGVAQGNNFLVTHPVTNPHKSCLTTAIAGRGAYPLRHRVNSNIINNNTITNLRKPLILLICFIRLY</sequence>
<evidence type="ECO:0000313" key="2">
    <source>
        <dbReference type="EMBL" id="CAG9794532.1"/>
    </source>
</evidence>
<organism evidence="2 3">
    <name type="scientific">Diatraea saccharalis</name>
    <name type="common">sugarcane borer</name>
    <dbReference type="NCBI Taxonomy" id="40085"/>
    <lineage>
        <taxon>Eukaryota</taxon>
        <taxon>Metazoa</taxon>
        <taxon>Ecdysozoa</taxon>
        <taxon>Arthropoda</taxon>
        <taxon>Hexapoda</taxon>
        <taxon>Insecta</taxon>
        <taxon>Pterygota</taxon>
        <taxon>Neoptera</taxon>
        <taxon>Endopterygota</taxon>
        <taxon>Lepidoptera</taxon>
        <taxon>Glossata</taxon>
        <taxon>Ditrysia</taxon>
        <taxon>Pyraloidea</taxon>
        <taxon>Crambidae</taxon>
        <taxon>Crambinae</taxon>
        <taxon>Diatraea</taxon>
    </lineage>
</organism>
<reference evidence="2" key="2">
    <citation type="submission" date="2022-10" db="EMBL/GenBank/DDBJ databases">
        <authorList>
            <consortium name="ENA_rothamsted_submissions"/>
            <consortium name="culmorum"/>
            <person name="King R."/>
        </authorList>
    </citation>
    <scope>NUCLEOTIDE SEQUENCE</scope>
</reference>
<keyword evidence="3" id="KW-1185">Reference proteome</keyword>
<dbReference type="Proteomes" id="UP001153714">
    <property type="component" value="Chromosome 6"/>
</dbReference>
<reference evidence="2" key="1">
    <citation type="submission" date="2021-12" db="EMBL/GenBank/DDBJ databases">
        <authorList>
            <person name="King R."/>
        </authorList>
    </citation>
    <scope>NUCLEOTIDE SEQUENCE</scope>
</reference>
<protein>
    <submittedName>
        <fullName evidence="2">Uncharacterized protein</fullName>
    </submittedName>
</protein>
<dbReference type="OrthoDB" id="7502741at2759"/>
<evidence type="ECO:0000313" key="3">
    <source>
        <dbReference type="Proteomes" id="UP001153714"/>
    </source>
</evidence>
<accession>A0A9N9RDM6</accession>
<name>A0A9N9RDM6_9NEOP</name>
<proteinExistence type="predicted"/>